<dbReference type="InterPro" id="IPR009061">
    <property type="entry name" value="DNA-bd_dom_put_sf"/>
</dbReference>
<name>A0A3S3AWP8_9NOCA</name>
<protein>
    <submittedName>
        <fullName evidence="3">MerR family transcriptional regulator</fullName>
    </submittedName>
</protein>
<dbReference type="Proteomes" id="UP000286208">
    <property type="component" value="Unassembled WGS sequence"/>
</dbReference>
<dbReference type="Gene3D" id="1.10.1660.10">
    <property type="match status" value="1"/>
</dbReference>
<dbReference type="Pfam" id="PF13411">
    <property type="entry name" value="MerR_1"/>
    <property type="match status" value="1"/>
</dbReference>
<dbReference type="PANTHER" id="PTHR30204:SF93">
    <property type="entry name" value="HTH MERR-TYPE DOMAIN-CONTAINING PROTEIN"/>
    <property type="match status" value="1"/>
</dbReference>
<keyword evidence="1" id="KW-0238">DNA-binding</keyword>
<gene>
    <name evidence="3" type="ORF">EGT67_07780</name>
</gene>
<sequence length="253" mass="27821">MTEYRIDDLAREAGVSVRNVRVYQDRGLLPPPRREGRAGWYNESHLARLNLIGRMLDRGYTFATISELLTAAQYGLQVRDVLETDDPGGRWKKYRRAAKLTMSELRRMFGDQTTEANIALGTQLGVLAKAGKDYSVANPRLMEAAQVLVDAGVPLSDILEQTEAVRRDLGDVAARFVELVSDRYLAPEGGTLELDEAKVSEVAALVNQVRPLAHDAVHALFSEAMEEQISKALAKAASQLEQVAPEADSTRAG</sequence>
<evidence type="ECO:0000313" key="4">
    <source>
        <dbReference type="Proteomes" id="UP000286208"/>
    </source>
</evidence>
<dbReference type="EMBL" id="RKLP01000003">
    <property type="protein sequence ID" value="RVW10320.1"/>
    <property type="molecule type" value="Genomic_DNA"/>
</dbReference>
<dbReference type="OrthoDB" id="3830374at2"/>
<comment type="caution">
    <text evidence="3">The sequence shown here is derived from an EMBL/GenBank/DDBJ whole genome shotgun (WGS) entry which is preliminary data.</text>
</comment>
<reference evidence="3 4" key="1">
    <citation type="submission" date="2018-11" db="EMBL/GenBank/DDBJ databases">
        <title>Rhodococcus spongicola sp. nov. and Rhodococcus xishaensis sp. nov. from marine sponges.</title>
        <authorList>
            <person name="Li L."/>
            <person name="Lin H.W."/>
        </authorList>
    </citation>
    <scope>NUCLEOTIDE SEQUENCE [LARGE SCALE GENOMIC DNA]</scope>
    <source>
        <strain evidence="3 4">CCTCC AB2014297</strain>
    </source>
</reference>
<dbReference type="PRINTS" id="PR00040">
    <property type="entry name" value="HTHMERR"/>
</dbReference>
<evidence type="ECO:0000259" key="2">
    <source>
        <dbReference type="PROSITE" id="PS50937"/>
    </source>
</evidence>
<keyword evidence="4" id="KW-1185">Reference proteome</keyword>
<evidence type="ECO:0000313" key="3">
    <source>
        <dbReference type="EMBL" id="RVW10320.1"/>
    </source>
</evidence>
<dbReference type="GO" id="GO:0003677">
    <property type="term" value="F:DNA binding"/>
    <property type="evidence" value="ECO:0007669"/>
    <property type="project" value="UniProtKB-KW"/>
</dbReference>
<dbReference type="InterPro" id="IPR047057">
    <property type="entry name" value="MerR_fam"/>
</dbReference>
<feature type="domain" description="HTH merR-type" evidence="2">
    <location>
        <begin position="3"/>
        <end position="71"/>
    </location>
</feature>
<dbReference type="CDD" id="cd04778">
    <property type="entry name" value="HTH_MerR-like_sg2"/>
    <property type="match status" value="1"/>
</dbReference>
<dbReference type="InterPro" id="IPR000551">
    <property type="entry name" value="MerR-type_HTH_dom"/>
</dbReference>
<dbReference type="GO" id="GO:0003700">
    <property type="term" value="F:DNA-binding transcription factor activity"/>
    <property type="evidence" value="ECO:0007669"/>
    <property type="project" value="InterPro"/>
</dbReference>
<dbReference type="PANTHER" id="PTHR30204">
    <property type="entry name" value="REDOX-CYCLING DRUG-SENSING TRANSCRIPTIONAL ACTIVATOR SOXR"/>
    <property type="match status" value="1"/>
</dbReference>
<evidence type="ECO:0000256" key="1">
    <source>
        <dbReference type="ARBA" id="ARBA00023125"/>
    </source>
</evidence>
<dbReference type="RefSeq" id="WP_127915494.1">
    <property type="nucleotide sequence ID" value="NZ_RKLP01000003.1"/>
</dbReference>
<dbReference type="SUPFAM" id="SSF46955">
    <property type="entry name" value="Putative DNA-binding domain"/>
    <property type="match status" value="1"/>
</dbReference>
<dbReference type="SMART" id="SM00422">
    <property type="entry name" value="HTH_MERR"/>
    <property type="match status" value="1"/>
</dbReference>
<dbReference type="PROSITE" id="PS50937">
    <property type="entry name" value="HTH_MERR_2"/>
    <property type="match status" value="1"/>
</dbReference>
<proteinExistence type="predicted"/>
<organism evidence="3 4">
    <name type="scientific">Prescottella agglutinans</name>
    <dbReference type="NCBI Taxonomy" id="1644129"/>
    <lineage>
        <taxon>Bacteria</taxon>
        <taxon>Bacillati</taxon>
        <taxon>Actinomycetota</taxon>
        <taxon>Actinomycetes</taxon>
        <taxon>Mycobacteriales</taxon>
        <taxon>Nocardiaceae</taxon>
        <taxon>Prescottella</taxon>
    </lineage>
</organism>
<accession>A0A3S3AWP8</accession>
<dbReference type="AlphaFoldDB" id="A0A3S3AWP8"/>